<evidence type="ECO:0000313" key="18">
    <source>
        <dbReference type="Proteomes" id="UP000824250"/>
    </source>
</evidence>
<feature type="domain" description="HTH lacI-type" evidence="16">
    <location>
        <begin position="1"/>
        <end position="47"/>
    </location>
</feature>
<dbReference type="InterPro" id="IPR011877">
    <property type="entry name" value="Ribokinase"/>
</dbReference>
<name>A0A9D1A301_9FIRM</name>
<comment type="caution">
    <text evidence="15">Lacks conserved residue(s) required for the propagation of feature annotation.</text>
</comment>
<dbReference type="PANTHER" id="PTHR10584">
    <property type="entry name" value="SUGAR KINASE"/>
    <property type="match status" value="1"/>
</dbReference>
<dbReference type="InterPro" id="IPR002173">
    <property type="entry name" value="Carboh/pur_kinase_PfkB_CS"/>
</dbReference>
<dbReference type="InterPro" id="IPR002139">
    <property type="entry name" value="Ribo/fructo_kinase"/>
</dbReference>
<keyword evidence="4 15" id="KW-0808">Transferase</keyword>
<dbReference type="PROSITE" id="PS00356">
    <property type="entry name" value="HTH_LACI_1"/>
    <property type="match status" value="1"/>
</dbReference>
<evidence type="ECO:0000313" key="17">
    <source>
        <dbReference type="EMBL" id="HIR04839.1"/>
    </source>
</evidence>
<dbReference type="InterPro" id="IPR028082">
    <property type="entry name" value="Peripla_BP_I"/>
</dbReference>
<dbReference type="Proteomes" id="UP000824250">
    <property type="component" value="Unassembled WGS sequence"/>
</dbReference>
<comment type="caution">
    <text evidence="17">The sequence shown here is derived from an EMBL/GenBank/DDBJ whole genome shotgun (WGS) entry which is preliminary data.</text>
</comment>
<feature type="binding site" evidence="15">
    <location>
        <position position="462"/>
    </location>
    <ligand>
        <name>substrate</name>
    </ligand>
</feature>
<evidence type="ECO:0000256" key="1">
    <source>
        <dbReference type="ARBA" id="ARBA00005380"/>
    </source>
</evidence>
<reference evidence="17" key="2">
    <citation type="journal article" date="2021" name="PeerJ">
        <title>Extensive microbial diversity within the chicken gut microbiome revealed by metagenomics and culture.</title>
        <authorList>
            <person name="Gilroy R."/>
            <person name="Ravi A."/>
            <person name="Getino M."/>
            <person name="Pursley I."/>
            <person name="Horton D.L."/>
            <person name="Alikhan N.F."/>
            <person name="Baker D."/>
            <person name="Gharbi K."/>
            <person name="Hall N."/>
            <person name="Watson M."/>
            <person name="Adriaenssens E.M."/>
            <person name="Foster-Nyarko E."/>
            <person name="Jarju S."/>
            <person name="Secka A."/>
            <person name="Antonio M."/>
            <person name="Oren A."/>
            <person name="Chaudhuri R.R."/>
            <person name="La Ragione R."/>
            <person name="Hildebrand F."/>
            <person name="Pallen M.J."/>
        </authorList>
    </citation>
    <scope>NUCLEOTIDE SEQUENCE</scope>
    <source>
        <strain evidence="17">CHK180-2868</strain>
    </source>
</reference>
<keyword evidence="10 15" id="KW-0630">Potassium</keyword>
<dbReference type="PANTHER" id="PTHR10584:SF166">
    <property type="entry name" value="RIBOKINASE"/>
    <property type="match status" value="1"/>
</dbReference>
<dbReference type="Gene3D" id="3.40.1190.20">
    <property type="match status" value="1"/>
</dbReference>
<feature type="binding site" evidence="15">
    <location>
        <position position="565"/>
    </location>
    <ligand>
        <name>K(+)</name>
        <dbReference type="ChEBI" id="CHEBI:29103"/>
    </ligand>
</feature>
<keyword evidence="7 15" id="KW-0418">Kinase</keyword>
<keyword evidence="5 15" id="KW-0479">Metal-binding</keyword>
<comment type="subcellular location">
    <subcellularLocation>
        <location evidence="15">Cytoplasm</location>
    </subcellularLocation>
</comment>
<proteinExistence type="inferred from homology"/>
<dbReference type="PROSITE" id="PS00583">
    <property type="entry name" value="PFKB_KINASES_1"/>
    <property type="match status" value="1"/>
</dbReference>
<keyword evidence="14 15" id="KW-0119">Carbohydrate metabolism</keyword>
<dbReference type="CDD" id="cd06267">
    <property type="entry name" value="PBP1_LacI_sugar_binding-like"/>
    <property type="match status" value="1"/>
</dbReference>
<dbReference type="PROSITE" id="PS50932">
    <property type="entry name" value="HTH_LACI_2"/>
    <property type="match status" value="1"/>
</dbReference>
<dbReference type="AlphaFoldDB" id="A0A9D1A301"/>
<dbReference type="SUPFAM" id="SSF53822">
    <property type="entry name" value="Periplasmic binding protein-like I"/>
    <property type="match status" value="1"/>
</dbReference>
<feature type="binding site" evidence="15">
    <location>
        <position position="506"/>
    </location>
    <ligand>
        <name>ATP</name>
        <dbReference type="ChEBI" id="CHEBI:30616"/>
    </ligand>
</feature>
<dbReference type="Gene3D" id="1.10.260.40">
    <property type="entry name" value="lambda repressor-like DNA-binding domains"/>
    <property type="match status" value="1"/>
</dbReference>
<dbReference type="GO" id="GO:0003677">
    <property type="term" value="F:DNA binding"/>
    <property type="evidence" value="ECO:0007669"/>
    <property type="project" value="UniProtKB-KW"/>
</dbReference>
<dbReference type="EC" id="2.7.1.15" evidence="2 15"/>
<evidence type="ECO:0000256" key="13">
    <source>
        <dbReference type="ARBA" id="ARBA00023163"/>
    </source>
</evidence>
<dbReference type="InterPro" id="IPR011611">
    <property type="entry name" value="PfkB_dom"/>
</dbReference>
<dbReference type="SUPFAM" id="SSF47413">
    <property type="entry name" value="lambda repressor-like DNA-binding domains"/>
    <property type="match status" value="1"/>
</dbReference>
<keyword evidence="13" id="KW-0804">Transcription</keyword>
<dbReference type="SMART" id="SM00354">
    <property type="entry name" value="HTH_LACI"/>
    <property type="match status" value="1"/>
</dbReference>
<keyword evidence="8 15" id="KW-0067">ATP-binding</keyword>
<feature type="binding site" evidence="15">
    <location>
        <position position="602"/>
    </location>
    <ligand>
        <name>K(+)</name>
        <dbReference type="ChEBI" id="CHEBI:29103"/>
    </ligand>
</feature>
<dbReference type="GO" id="GO:0004747">
    <property type="term" value="F:ribokinase activity"/>
    <property type="evidence" value="ECO:0007669"/>
    <property type="project" value="UniProtKB-UniRule"/>
</dbReference>
<gene>
    <name evidence="15" type="primary">rbsK</name>
    <name evidence="17" type="ORF">IAB28_02590</name>
</gene>
<dbReference type="Pfam" id="PF00294">
    <property type="entry name" value="PfkB"/>
    <property type="match status" value="1"/>
</dbReference>
<feature type="active site" description="Proton acceptor" evidence="15">
    <location>
        <position position="569"/>
    </location>
</feature>
<feature type="binding site" evidence="15">
    <location>
        <position position="569"/>
    </location>
    <ligand>
        <name>substrate</name>
    </ligand>
</feature>
<dbReference type="EMBL" id="DVGC01000011">
    <property type="protein sequence ID" value="HIR04839.1"/>
    <property type="molecule type" value="Genomic_DNA"/>
</dbReference>
<keyword evidence="9 15" id="KW-0460">Magnesium</keyword>
<evidence type="ECO:0000256" key="12">
    <source>
        <dbReference type="ARBA" id="ARBA00023125"/>
    </source>
</evidence>
<feature type="binding site" evidence="15">
    <location>
        <position position="563"/>
    </location>
    <ligand>
        <name>K(+)</name>
        <dbReference type="ChEBI" id="CHEBI:29103"/>
    </ligand>
</feature>
<comment type="subunit">
    <text evidence="15">Homodimer.</text>
</comment>
<feature type="binding site" evidence="15">
    <location>
        <begin position="537"/>
        <end position="542"/>
    </location>
    <ligand>
        <name>ATP</name>
        <dbReference type="ChEBI" id="CHEBI:30616"/>
    </ligand>
</feature>
<evidence type="ECO:0000256" key="15">
    <source>
        <dbReference type="HAMAP-Rule" id="MF_01987"/>
    </source>
</evidence>
<dbReference type="CDD" id="cd01174">
    <property type="entry name" value="ribokinase"/>
    <property type="match status" value="1"/>
</dbReference>
<feature type="binding site" evidence="15">
    <location>
        <begin position="333"/>
        <end position="335"/>
    </location>
    <ligand>
        <name>substrate</name>
    </ligand>
</feature>
<comment type="activity regulation">
    <text evidence="15">Activated by a monovalent cation that binds near, but not in, the active site. The most likely occupant of the site in vivo is potassium. Ion binding induces a conformational change that may alter substrate affinity.</text>
</comment>
<comment type="similarity">
    <text evidence="1">Belongs to the carbohydrate kinase pfkB family.</text>
</comment>
<accession>A0A9D1A301</accession>
<dbReference type="Gene3D" id="3.40.50.2300">
    <property type="match status" value="2"/>
</dbReference>
<feature type="binding site" evidence="15">
    <location>
        <position position="608"/>
    </location>
    <ligand>
        <name>K(+)</name>
        <dbReference type="ChEBI" id="CHEBI:29103"/>
    </ligand>
</feature>
<comment type="similarity">
    <text evidence="15">Belongs to the carbohydrate kinase PfkB family. Ribokinase subfamily.</text>
</comment>
<dbReference type="Pfam" id="PF00356">
    <property type="entry name" value="LacI"/>
    <property type="match status" value="1"/>
</dbReference>
<evidence type="ECO:0000256" key="8">
    <source>
        <dbReference type="ARBA" id="ARBA00022840"/>
    </source>
</evidence>
<keyword evidence="6 15" id="KW-0547">Nucleotide-binding</keyword>
<keyword evidence="15" id="KW-0963">Cytoplasm</keyword>
<dbReference type="PRINTS" id="PR00990">
    <property type="entry name" value="RIBOKINASE"/>
</dbReference>
<evidence type="ECO:0000259" key="16">
    <source>
        <dbReference type="PROSITE" id="PS50932"/>
    </source>
</evidence>
<evidence type="ECO:0000256" key="14">
    <source>
        <dbReference type="ARBA" id="ARBA00023277"/>
    </source>
</evidence>
<dbReference type="HAMAP" id="MF_01987">
    <property type="entry name" value="Ribokinase"/>
    <property type="match status" value="1"/>
</dbReference>
<evidence type="ECO:0000256" key="10">
    <source>
        <dbReference type="ARBA" id="ARBA00022958"/>
    </source>
</evidence>
<comment type="cofactor">
    <cofactor evidence="15">
        <name>Mg(2+)</name>
        <dbReference type="ChEBI" id="CHEBI:18420"/>
    </cofactor>
    <text evidence="15">Requires a divalent cation, most likely magnesium in vivo, as an electrophilic catalyst to aid phosphoryl group transfer. It is the chelate of the metal and the nucleotide that is the actual substrate.</text>
</comment>
<comment type="catalytic activity">
    <reaction evidence="15">
        <text>D-ribose + ATP = D-ribose 5-phosphate + ADP + H(+)</text>
        <dbReference type="Rhea" id="RHEA:13697"/>
        <dbReference type="ChEBI" id="CHEBI:15378"/>
        <dbReference type="ChEBI" id="CHEBI:30616"/>
        <dbReference type="ChEBI" id="CHEBI:47013"/>
        <dbReference type="ChEBI" id="CHEBI:78346"/>
        <dbReference type="ChEBI" id="CHEBI:456216"/>
        <dbReference type="EC" id="2.7.1.15"/>
    </reaction>
</comment>
<dbReference type="InterPro" id="IPR029056">
    <property type="entry name" value="Ribokinase-like"/>
</dbReference>
<dbReference type="SUPFAM" id="SSF53613">
    <property type="entry name" value="Ribokinase-like"/>
    <property type="match status" value="1"/>
</dbReference>
<organism evidence="17 18">
    <name type="scientific">Candidatus Copromonas faecavium</name>
    <name type="common">nom. illeg.</name>
    <dbReference type="NCBI Taxonomy" id="2840740"/>
    <lineage>
        <taxon>Bacteria</taxon>
        <taxon>Bacillati</taxon>
        <taxon>Bacillota</taxon>
        <taxon>Clostridia</taxon>
        <taxon>Lachnospirales</taxon>
        <taxon>Lachnospiraceae</taxon>
        <taxon>Candidatus Copromonas (nom. illeg.)</taxon>
    </lineage>
</organism>
<evidence type="ECO:0000256" key="4">
    <source>
        <dbReference type="ARBA" id="ARBA00022679"/>
    </source>
</evidence>
<evidence type="ECO:0000256" key="3">
    <source>
        <dbReference type="ARBA" id="ARBA00016943"/>
    </source>
</evidence>
<feature type="binding site" evidence="15">
    <location>
        <position position="599"/>
    </location>
    <ligand>
        <name>K(+)</name>
        <dbReference type="ChEBI" id="CHEBI:29103"/>
    </ligand>
</feature>
<dbReference type="InterPro" id="IPR000843">
    <property type="entry name" value="HTH_LacI"/>
</dbReference>
<dbReference type="GO" id="GO:0046872">
    <property type="term" value="F:metal ion binding"/>
    <property type="evidence" value="ECO:0007669"/>
    <property type="project" value="UniProtKB-KW"/>
</dbReference>
<comment type="pathway">
    <text evidence="15">Carbohydrate metabolism; D-ribose degradation; D-ribose 5-phosphate from beta-D-ribopyranose: step 2/2.</text>
</comment>
<dbReference type="GO" id="GO:0019303">
    <property type="term" value="P:D-ribose catabolic process"/>
    <property type="evidence" value="ECO:0007669"/>
    <property type="project" value="UniProtKB-UniRule"/>
</dbReference>
<feature type="binding site" evidence="15">
    <location>
        <begin position="361"/>
        <end position="365"/>
    </location>
    <ligand>
        <name>substrate</name>
    </ligand>
</feature>
<dbReference type="GO" id="GO:0006355">
    <property type="term" value="P:regulation of DNA-templated transcription"/>
    <property type="evidence" value="ECO:0007669"/>
    <property type="project" value="InterPro"/>
</dbReference>
<reference evidence="17" key="1">
    <citation type="submission" date="2020-10" db="EMBL/GenBank/DDBJ databases">
        <authorList>
            <person name="Gilroy R."/>
        </authorList>
    </citation>
    <scope>NUCLEOTIDE SEQUENCE</scope>
    <source>
        <strain evidence="17">CHK180-2868</strain>
    </source>
</reference>
<dbReference type="GO" id="GO:0005524">
    <property type="term" value="F:ATP binding"/>
    <property type="evidence" value="ECO:0007669"/>
    <property type="project" value="UniProtKB-UniRule"/>
</dbReference>
<dbReference type="InterPro" id="IPR046335">
    <property type="entry name" value="LacI/GalR-like_sensor"/>
</dbReference>
<keyword evidence="11" id="KW-0805">Transcription regulation</keyword>
<protein>
    <recommendedName>
        <fullName evidence="3 15">Ribokinase</fullName>
        <shortName evidence="15">RK</shortName>
        <ecNumber evidence="2 15">2.7.1.15</ecNumber>
    </recommendedName>
</protein>
<evidence type="ECO:0000256" key="2">
    <source>
        <dbReference type="ARBA" id="ARBA00012035"/>
    </source>
</evidence>
<dbReference type="GO" id="GO:0005737">
    <property type="term" value="C:cytoplasm"/>
    <property type="evidence" value="ECO:0007669"/>
    <property type="project" value="UniProtKB-SubCell"/>
</dbReference>
<keyword evidence="12 17" id="KW-0238">DNA-binding</keyword>
<sequence length="628" mass="69176">MTIKEIASLAGVSISTVSKIINHKDASISPETRERVLKLVKEFNYAPYSGTVSVTAPNPYIIGVLIRSAETNLSLNGIISAAREAGYTVLVAESAGQRELELRGISVFCRHRVSGVLWEPLEEESRRYGERLRASGIPYLFFDSGSMEDALNIDYDRMGYDAAMALIKSHHTELAFLLSPGTRTERFLNGCRRCLFDSGIPYRENLVFQEVNELLIHKVTSHSITGIVSSHFKSALCLYRDLNSLHYQIPQDVSLVSLRNDSREFTAYPEISTFTIPHFRFGRHLCSQLVSLMENPDYIPAPFKEQPELDNDTTIGIPFTKRTQPLIIVGSINIDTYLKMEQLPSTGKSTITTSSAVYPGGKGMNQAVGVTRLGARAALIGVVGNDVDADLIYSSLRSYGIDTSSVRSSTEQVTGKAYIFVQRNGDSLISILAGANADLSPEDIQKNRIYFENGRFCLVQTEIPEATVFASCSLARSCGVSTILKPSACTHLNPELLPYVDILVPNLDEINLLRPEGTLKEKAEYFLEQGVGTVIVTLGADGCYVKNAEWEEVVPAVKFQSVDNTGACDAFISALAVYLQIGRTLHQAVRIATYAAAFSITREGVTPSLIDRRSLEAYIHQEEPELLL</sequence>
<comment type="function">
    <text evidence="15">Catalyzes the phosphorylation of ribose at O-5 in a reaction requiring ATP and magnesium. The resulting D-ribose-5-phosphate can then be used either for sythesis of nucleotides, histidine, and tryptophan, or as a component of the pentose phosphate pathway.</text>
</comment>
<evidence type="ECO:0000256" key="11">
    <source>
        <dbReference type="ARBA" id="ARBA00023015"/>
    </source>
</evidence>
<evidence type="ECO:0000256" key="9">
    <source>
        <dbReference type="ARBA" id="ARBA00022842"/>
    </source>
</evidence>
<evidence type="ECO:0000256" key="6">
    <source>
        <dbReference type="ARBA" id="ARBA00022741"/>
    </source>
</evidence>
<evidence type="ECO:0000256" key="5">
    <source>
        <dbReference type="ARBA" id="ARBA00022723"/>
    </source>
</evidence>
<dbReference type="InterPro" id="IPR010982">
    <property type="entry name" value="Lambda_DNA-bd_dom_sf"/>
</dbReference>
<dbReference type="Pfam" id="PF13377">
    <property type="entry name" value="Peripla_BP_3"/>
    <property type="match status" value="1"/>
</dbReference>
<dbReference type="CDD" id="cd01392">
    <property type="entry name" value="HTH_LacI"/>
    <property type="match status" value="1"/>
</dbReference>
<feature type="binding site" evidence="15">
    <location>
        <position position="604"/>
    </location>
    <ligand>
        <name>K(+)</name>
        <dbReference type="ChEBI" id="CHEBI:29103"/>
    </ligand>
</feature>
<evidence type="ECO:0000256" key="7">
    <source>
        <dbReference type="ARBA" id="ARBA00022777"/>
    </source>
</evidence>